<evidence type="ECO:0000313" key="5">
    <source>
        <dbReference type="Proteomes" id="UP000225889"/>
    </source>
</evidence>
<evidence type="ECO:0000256" key="1">
    <source>
        <dbReference type="ARBA" id="ARBA00023125"/>
    </source>
</evidence>
<evidence type="ECO:0000259" key="3">
    <source>
        <dbReference type="PROSITE" id="PS50977"/>
    </source>
</evidence>
<feature type="DNA-binding region" description="H-T-H motif" evidence="2">
    <location>
        <begin position="29"/>
        <end position="48"/>
    </location>
</feature>
<dbReference type="RefSeq" id="WP_099392400.1">
    <property type="nucleotide sequence ID" value="NZ_PDYF01000028.1"/>
</dbReference>
<dbReference type="EMBL" id="PDYF01000028">
    <property type="protein sequence ID" value="PHU34298.1"/>
    <property type="molecule type" value="Genomic_DNA"/>
</dbReference>
<evidence type="ECO:0000256" key="2">
    <source>
        <dbReference type="PROSITE-ProRule" id="PRU00335"/>
    </source>
</evidence>
<dbReference type="Proteomes" id="UP000225889">
    <property type="component" value="Unassembled WGS sequence"/>
</dbReference>
<protein>
    <submittedName>
        <fullName evidence="4">TetR family transcriptional regulator</fullName>
    </submittedName>
</protein>
<dbReference type="InterPro" id="IPR009057">
    <property type="entry name" value="Homeodomain-like_sf"/>
</dbReference>
<name>A0A2G3DTF2_9FIRM</name>
<dbReference type="PROSITE" id="PS50977">
    <property type="entry name" value="HTH_TETR_2"/>
    <property type="match status" value="1"/>
</dbReference>
<gene>
    <name evidence="4" type="ORF">CSX01_10795</name>
</gene>
<dbReference type="Pfam" id="PF00440">
    <property type="entry name" value="TetR_N"/>
    <property type="match status" value="1"/>
</dbReference>
<reference evidence="4 5" key="1">
    <citation type="submission" date="2017-10" db="EMBL/GenBank/DDBJ databases">
        <title>Resolving the taxonomy of Roseburia spp., Eubacterium rectale and Agathobacter spp. through phylogenomic analysis.</title>
        <authorList>
            <person name="Sheridan P.O."/>
            <person name="Walker A.W."/>
            <person name="Duncan S.H."/>
            <person name="Scott K.P."/>
            <person name="Toole P.W.O."/>
            <person name="Luis P."/>
            <person name="Flint H.J."/>
        </authorList>
    </citation>
    <scope>NUCLEOTIDE SEQUENCE [LARGE SCALE GENOMIC DNA]</scope>
    <source>
        <strain evidence="4 5">JK626</strain>
    </source>
</reference>
<dbReference type="PRINTS" id="PR00455">
    <property type="entry name" value="HTHTETR"/>
</dbReference>
<dbReference type="Gene3D" id="1.10.357.10">
    <property type="entry name" value="Tetracycline Repressor, domain 2"/>
    <property type="match status" value="1"/>
</dbReference>
<comment type="caution">
    <text evidence="4">The sequence shown here is derived from an EMBL/GenBank/DDBJ whole genome shotgun (WGS) entry which is preliminary data.</text>
</comment>
<sequence length="205" mass="24162">MSVRDTSIDPRLLASARKEFMEKGFIKAELKTICDKAGVTTGAVYKRYKGKQELFGAVVEEALAILDSFIAVRTDVDFSAMTDDEVRSTWIMKEEYILDMFKILWEIREEFVLLLEKSAGTIYENYRHDFAYQMTYAYKQYYHEAKKRNIAKAEITDDEMHVLCTTFWTSVYEPFIHNMSWKEIENHCRVLCRFFSWDKAVGIEN</sequence>
<organism evidence="4 5">
    <name type="scientific">Pseudobutyrivibrio ruminis</name>
    <dbReference type="NCBI Taxonomy" id="46206"/>
    <lineage>
        <taxon>Bacteria</taxon>
        <taxon>Bacillati</taxon>
        <taxon>Bacillota</taxon>
        <taxon>Clostridia</taxon>
        <taxon>Lachnospirales</taxon>
        <taxon>Lachnospiraceae</taxon>
        <taxon>Pseudobutyrivibrio</taxon>
    </lineage>
</organism>
<evidence type="ECO:0000313" key="4">
    <source>
        <dbReference type="EMBL" id="PHU34298.1"/>
    </source>
</evidence>
<feature type="domain" description="HTH tetR-type" evidence="3">
    <location>
        <begin position="6"/>
        <end position="66"/>
    </location>
</feature>
<dbReference type="InterPro" id="IPR001647">
    <property type="entry name" value="HTH_TetR"/>
</dbReference>
<keyword evidence="1 2" id="KW-0238">DNA-binding</keyword>
<dbReference type="SUPFAM" id="SSF46689">
    <property type="entry name" value="Homeodomain-like"/>
    <property type="match status" value="1"/>
</dbReference>
<proteinExistence type="predicted"/>
<dbReference type="AlphaFoldDB" id="A0A2G3DTF2"/>
<dbReference type="GO" id="GO:0003677">
    <property type="term" value="F:DNA binding"/>
    <property type="evidence" value="ECO:0007669"/>
    <property type="project" value="UniProtKB-UniRule"/>
</dbReference>
<accession>A0A2G3DTF2</accession>
<reference evidence="4 5" key="2">
    <citation type="submission" date="2017-10" db="EMBL/GenBank/DDBJ databases">
        <authorList>
            <person name="Banno H."/>
            <person name="Chua N.-H."/>
        </authorList>
    </citation>
    <scope>NUCLEOTIDE SEQUENCE [LARGE SCALE GENOMIC DNA]</scope>
    <source>
        <strain evidence="4 5">JK626</strain>
    </source>
</reference>